<keyword evidence="4" id="KW-0472">Membrane</keyword>
<evidence type="ECO:0000256" key="4">
    <source>
        <dbReference type="SAM" id="Phobius"/>
    </source>
</evidence>
<keyword evidence="2 3" id="KW-0067">ATP-binding</keyword>
<keyword evidence="4" id="KW-1133">Transmembrane helix</keyword>
<dbReference type="AlphaFoldDB" id="A0A7V8HRH8"/>
<feature type="binding site" evidence="3">
    <location>
        <begin position="213"/>
        <end position="220"/>
    </location>
    <ligand>
        <name>ATP</name>
        <dbReference type="ChEBI" id="CHEBI:30616"/>
    </ligand>
</feature>
<reference evidence="6 7" key="1">
    <citation type="submission" date="2014-03" db="EMBL/GenBank/DDBJ databases">
        <title>Genomics of Bifidobacteria.</title>
        <authorList>
            <person name="Ventura M."/>
            <person name="Milani C."/>
            <person name="Lugli G.A."/>
        </authorList>
    </citation>
    <scope>NUCLEOTIDE SEQUENCE [LARGE SCALE GENOMIC DNA]</scope>
    <source>
        <strain evidence="6 7">LMG 21816</strain>
    </source>
</reference>
<dbReference type="PANTHER" id="PTHR22683:SF41">
    <property type="entry name" value="DNA TRANSLOCASE FTSK"/>
    <property type="match status" value="1"/>
</dbReference>
<sequence>MTALCAAVFNAIRACAGTMLWMLAVVWSWYLVWPLFALVPLLAAGVVLGVSHVLPDGPRRVVRWLLPVIGDVDRWRVRHARCLGNRWLRDTGLIRDSAGRRAVRYRVFLWSDRLVIDRLPVVGVTGETLRRALAGSLDAWGMADYVLERTGAGSWAATLYPVSRLATLGEPRHVDGLPAAEADSGRLRVLVGRGLDGEVWVDLSETSGLLVAGMPGSGKTQGMLVIAVGLLSLPNHVDLYVSDGKAAGDWSWLSPYCETYTDDLDGTLDMLRRVRELMEERLRRGRDSGHPDFWDGFGRDRVDGGRNGRAVVVVLDEVQTWAMPVTADRADKARAAEFVRLASDIVRRGRAAGVCLIMGTQKPTSDAIPTGLRDMCGLRVAFRCSTPEMAKAALGALPDGEPDPVGIPRSMPGLAVTVDDTREVSYVRFDLPSRSMIARRLHDSRWYDEWKAAV</sequence>
<accession>A0A7V8HRH8</accession>
<protein>
    <submittedName>
        <fullName evidence="6">FtsK/SpoIIIE family protein</fullName>
    </submittedName>
</protein>
<name>A0A7V8HRH8_9BIFI</name>
<evidence type="ECO:0000313" key="6">
    <source>
        <dbReference type="EMBL" id="KFI84031.1"/>
    </source>
</evidence>
<comment type="caution">
    <text evidence="6">The sequence shown here is derived from an EMBL/GenBank/DDBJ whole genome shotgun (WGS) entry which is preliminary data.</text>
</comment>
<proteinExistence type="predicted"/>
<evidence type="ECO:0000256" key="1">
    <source>
        <dbReference type="ARBA" id="ARBA00022741"/>
    </source>
</evidence>
<evidence type="ECO:0000256" key="3">
    <source>
        <dbReference type="PROSITE-ProRule" id="PRU00289"/>
    </source>
</evidence>
<dbReference type="GO" id="GO:0005524">
    <property type="term" value="F:ATP binding"/>
    <property type="evidence" value="ECO:0007669"/>
    <property type="project" value="UniProtKB-UniRule"/>
</dbReference>
<dbReference type="InterPro" id="IPR002543">
    <property type="entry name" value="FtsK_dom"/>
</dbReference>
<keyword evidence="4" id="KW-0812">Transmembrane</keyword>
<dbReference type="PANTHER" id="PTHR22683">
    <property type="entry name" value="SPORULATION PROTEIN RELATED"/>
    <property type="match status" value="1"/>
</dbReference>
<feature type="transmembrane region" description="Helical" evidence="4">
    <location>
        <begin position="30"/>
        <end position="54"/>
    </location>
</feature>
<feature type="domain" description="FtsK" evidence="5">
    <location>
        <begin position="196"/>
        <end position="391"/>
    </location>
</feature>
<gene>
    <name evidence="6" type="ORF">BPULL_1784</name>
</gene>
<dbReference type="PROSITE" id="PS50901">
    <property type="entry name" value="FTSK"/>
    <property type="match status" value="1"/>
</dbReference>
<evidence type="ECO:0000256" key="2">
    <source>
        <dbReference type="ARBA" id="ARBA00022840"/>
    </source>
</evidence>
<dbReference type="GO" id="GO:0003677">
    <property type="term" value="F:DNA binding"/>
    <property type="evidence" value="ECO:0007669"/>
    <property type="project" value="InterPro"/>
</dbReference>
<dbReference type="Pfam" id="PF01580">
    <property type="entry name" value="FtsK_SpoIIIE"/>
    <property type="match status" value="1"/>
</dbReference>
<dbReference type="Gene3D" id="3.40.50.300">
    <property type="entry name" value="P-loop containing nucleotide triphosphate hydrolases"/>
    <property type="match status" value="1"/>
</dbReference>
<evidence type="ECO:0000259" key="5">
    <source>
        <dbReference type="PROSITE" id="PS50901"/>
    </source>
</evidence>
<evidence type="ECO:0000313" key="7">
    <source>
        <dbReference type="Proteomes" id="UP000029109"/>
    </source>
</evidence>
<dbReference type="InterPro" id="IPR050206">
    <property type="entry name" value="FtsK/SpoIIIE/SftA"/>
</dbReference>
<dbReference type="SUPFAM" id="SSF52540">
    <property type="entry name" value="P-loop containing nucleoside triphosphate hydrolases"/>
    <property type="match status" value="1"/>
</dbReference>
<organism evidence="6 7">
    <name type="scientific">Bifidobacterium pullorum</name>
    <dbReference type="NCBI Taxonomy" id="78448"/>
    <lineage>
        <taxon>Bacteria</taxon>
        <taxon>Bacillati</taxon>
        <taxon>Actinomycetota</taxon>
        <taxon>Actinomycetes</taxon>
        <taxon>Bifidobacteriales</taxon>
        <taxon>Bifidobacteriaceae</taxon>
        <taxon>Bifidobacterium</taxon>
    </lineage>
</organism>
<dbReference type="Proteomes" id="UP000029109">
    <property type="component" value="Unassembled WGS sequence"/>
</dbReference>
<keyword evidence="1 3" id="KW-0547">Nucleotide-binding</keyword>
<dbReference type="EMBL" id="JGZJ01000002">
    <property type="protein sequence ID" value="KFI84031.1"/>
    <property type="molecule type" value="Genomic_DNA"/>
</dbReference>
<dbReference type="InterPro" id="IPR027417">
    <property type="entry name" value="P-loop_NTPase"/>
</dbReference>